<evidence type="ECO:0000313" key="2">
    <source>
        <dbReference type="Proteomes" id="UP000068603"/>
    </source>
</evidence>
<dbReference type="EMBL" id="LPHB01000034">
    <property type="protein sequence ID" value="KWA64201.1"/>
    <property type="molecule type" value="Genomic_DNA"/>
</dbReference>
<accession>A0A106NQ87</accession>
<sequence length="61" mass="6252">MPTHRTTDAGASMSTVIEVTRLAALVMGVMEAAGTVCADMDAHHPTSSAGVRARRQIVGTG</sequence>
<name>A0A106NQ87_9BURK</name>
<proteinExistence type="predicted"/>
<organism evidence="1">
    <name type="scientific">Burkholderia stagnalis</name>
    <dbReference type="NCBI Taxonomy" id="1503054"/>
    <lineage>
        <taxon>Bacteria</taxon>
        <taxon>Pseudomonadati</taxon>
        <taxon>Pseudomonadota</taxon>
        <taxon>Betaproteobacteria</taxon>
        <taxon>Burkholderiales</taxon>
        <taxon>Burkholderiaceae</taxon>
        <taxon>Burkholderia</taxon>
        <taxon>Burkholderia cepacia complex</taxon>
    </lineage>
</organism>
<dbReference type="AlphaFoldDB" id="A0A106NQ87"/>
<comment type="caution">
    <text evidence="1">The sequence shown here is derived from an EMBL/GenBank/DDBJ whole genome shotgun (WGS) entry which is preliminary data.</text>
</comment>
<gene>
    <name evidence="1" type="ORF">WT44_11805</name>
</gene>
<dbReference type="Proteomes" id="UP000068603">
    <property type="component" value="Unassembled WGS sequence"/>
</dbReference>
<dbReference type="STRING" id="1503054.WT74_11415"/>
<reference evidence="1 2" key="1">
    <citation type="submission" date="2015-11" db="EMBL/GenBank/DDBJ databases">
        <title>Expanding the genomic diversity of Burkholderia species for the development of highly accurate diagnostics.</title>
        <authorList>
            <person name="Sahl J."/>
            <person name="Keim P."/>
            <person name="Wagner D."/>
        </authorList>
    </citation>
    <scope>NUCLEOTIDE SEQUENCE [LARGE SCALE GENOMIC DNA]</scope>
    <source>
        <strain evidence="1 2">MSMB1960WGS</strain>
    </source>
</reference>
<protein>
    <submittedName>
        <fullName evidence="1">Uncharacterized protein</fullName>
    </submittedName>
</protein>
<evidence type="ECO:0000313" key="1">
    <source>
        <dbReference type="EMBL" id="KWA64201.1"/>
    </source>
</evidence>